<name>A0A0P5KGR4_9CRUS</name>
<dbReference type="PANTHER" id="PTHR31186">
    <property type="entry name" value="MODULATOR OF SMOOTHENED PROTEIN"/>
    <property type="match status" value="1"/>
</dbReference>
<dbReference type="GO" id="GO:0060170">
    <property type="term" value="C:ciliary membrane"/>
    <property type="evidence" value="ECO:0007669"/>
    <property type="project" value="TreeGrafter"/>
</dbReference>
<dbReference type="GO" id="GO:0005794">
    <property type="term" value="C:Golgi apparatus"/>
    <property type="evidence" value="ECO:0007669"/>
    <property type="project" value="TreeGrafter"/>
</dbReference>
<organism evidence="1 2">
    <name type="scientific">Daphnia magna</name>
    <dbReference type="NCBI Taxonomy" id="35525"/>
    <lineage>
        <taxon>Eukaryota</taxon>
        <taxon>Metazoa</taxon>
        <taxon>Ecdysozoa</taxon>
        <taxon>Arthropoda</taxon>
        <taxon>Crustacea</taxon>
        <taxon>Branchiopoda</taxon>
        <taxon>Diplostraca</taxon>
        <taxon>Cladocera</taxon>
        <taxon>Anomopoda</taxon>
        <taxon>Daphniidae</taxon>
        <taxon>Daphnia</taxon>
    </lineage>
</organism>
<dbReference type="OrthoDB" id="8768722at2759"/>
<proteinExistence type="predicted"/>
<dbReference type="InterPro" id="IPR037663">
    <property type="entry name" value="Mosmo"/>
</dbReference>
<dbReference type="STRING" id="35525.A0A0P5KGR4"/>
<dbReference type="Proteomes" id="UP000076858">
    <property type="component" value="Unassembled WGS sequence"/>
</dbReference>
<protein>
    <submittedName>
        <fullName evidence="1">Uncharacterized protein</fullName>
    </submittedName>
</protein>
<dbReference type="GO" id="GO:0045879">
    <property type="term" value="P:negative regulation of smoothened signaling pathway"/>
    <property type="evidence" value="ECO:0007669"/>
    <property type="project" value="TreeGrafter"/>
</dbReference>
<sequence>MEKLTLISGALFLTADIFAIVALALPFWIVTDVGGETSLGLMWTCTTLYNRPKVCFSPDLTPEWMMALVCIFIGCVCITTTVVLLISSHWDYNVVPYARWVGFAAMVLFCLAAVIFPLGFSMSEIGGEPYQLPNSFQVGLSYIFFVLALWITVISELFAGKVCLPHF</sequence>
<comment type="caution">
    <text evidence="1">The sequence shown here is derived from an EMBL/GenBank/DDBJ whole genome shotgun (WGS) entry which is preliminary data.</text>
</comment>
<dbReference type="PANTHER" id="PTHR31186:SF1">
    <property type="entry name" value="MODULATOR OF SMOOTHENED PROTEIN"/>
    <property type="match status" value="1"/>
</dbReference>
<dbReference type="FunFam" id="1.20.140.150:FF:000006">
    <property type="entry name" value="uncharacterized protein C16orf52 homolog"/>
    <property type="match status" value="1"/>
</dbReference>
<evidence type="ECO:0000313" key="1">
    <source>
        <dbReference type="EMBL" id="KZS21599.1"/>
    </source>
</evidence>
<dbReference type="AlphaFoldDB" id="A0A0P5KGR4"/>
<gene>
    <name evidence="1" type="ORF">APZ42_011562</name>
</gene>
<dbReference type="EMBL" id="LRGB01000024">
    <property type="protein sequence ID" value="KZS21599.1"/>
    <property type="molecule type" value="Genomic_DNA"/>
</dbReference>
<evidence type="ECO:0000313" key="2">
    <source>
        <dbReference type="Proteomes" id="UP000076858"/>
    </source>
</evidence>
<dbReference type="Pfam" id="PF18800">
    <property type="entry name" value="Atthog"/>
    <property type="match status" value="1"/>
</dbReference>
<accession>A0A0P5KGR4</accession>
<keyword evidence="2" id="KW-1185">Reference proteome</keyword>
<reference evidence="1 2" key="1">
    <citation type="submission" date="2016-03" db="EMBL/GenBank/DDBJ databases">
        <title>EvidentialGene: Evidence-directed Construction of Genes on Genomes.</title>
        <authorList>
            <person name="Gilbert D.G."/>
            <person name="Choi J.-H."/>
            <person name="Mockaitis K."/>
            <person name="Colbourne J."/>
            <person name="Pfrender M."/>
        </authorList>
    </citation>
    <scope>NUCLEOTIDE SEQUENCE [LARGE SCALE GENOMIC DNA]</scope>
    <source>
        <strain evidence="1 2">Xinb3</strain>
        <tissue evidence="1">Complete organism</tissue>
    </source>
</reference>